<dbReference type="AlphaFoldDB" id="A0AAV5M4D8"/>
<evidence type="ECO:0000313" key="3">
    <source>
        <dbReference type="Proteomes" id="UP001054252"/>
    </source>
</evidence>
<evidence type="ECO:0000313" key="2">
    <source>
        <dbReference type="EMBL" id="GKV44635.1"/>
    </source>
</evidence>
<gene>
    <name evidence="2" type="ORF">SLEP1_g51797</name>
</gene>
<dbReference type="Proteomes" id="UP001054252">
    <property type="component" value="Unassembled WGS sequence"/>
</dbReference>
<feature type="region of interest" description="Disordered" evidence="1">
    <location>
        <begin position="1"/>
        <end position="52"/>
    </location>
</feature>
<accession>A0AAV5M4D8</accession>
<dbReference type="EMBL" id="BPVZ01000184">
    <property type="protein sequence ID" value="GKV44635.1"/>
    <property type="molecule type" value="Genomic_DNA"/>
</dbReference>
<keyword evidence="3" id="KW-1185">Reference proteome</keyword>
<protein>
    <submittedName>
        <fullName evidence="2">Uncharacterized protein</fullName>
    </submittedName>
</protein>
<reference evidence="2 3" key="1">
    <citation type="journal article" date="2021" name="Commun. Biol.">
        <title>The genome of Shorea leprosula (Dipterocarpaceae) highlights the ecological relevance of drought in aseasonal tropical rainforests.</title>
        <authorList>
            <person name="Ng K.K.S."/>
            <person name="Kobayashi M.J."/>
            <person name="Fawcett J.A."/>
            <person name="Hatakeyama M."/>
            <person name="Paape T."/>
            <person name="Ng C.H."/>
            <person name="Ang C.C."/>
            <person name="Tnah L.H."/>
            <person name="Lee C.T."/>
            <person name="Nishiyama T."/>
            <person name="Sese J."/>
            <person name="O'Brien M.J."/>
            <person name="Copetti D."/>
            <person name="Mohd Noor M.I."/>
            <person name="Ong R.C."/>
            <person name="Putra M."/>
            <person name="Sireger I.Z."/>
            <person name="Indrioko S."/>
            <person name="Kosugi Y."/>
            <person name="Izuno A."/>
            <person name="Isagi Y."/>
            <person name="Lee S.L."/>
            <person name="Shimizu K.K."/>
        </authorList>
    </citation>
    <scope>NUCLEOTIDE SEQUENCE [LARGE SCALE GENOMIC DNA]</scope>
    <source>
        <strain evidence="2">214</strain>
    </source>
</reference>
<sequence>MNDHHSQIIESNVALSQEQSSTEKTANEVSDEQIPGEVDMAESSRKPASTGT</sequence>
<name>A0AAV5M4D8_9ROSI</name>
<organism evidence="2 3">
    <name type="scientific">Rubroshorea leprosula</name>
    <dbReference type="NCBI Taxonomy" id="152421"/>
    <lineage>
        <taxon>Eukaryota</taxon>
        <taxon>Viridiplantae</taxon>
        <taxon>Streptophyta</taxon>
        <taxon>Embryophyta</taxon>
        <taxon>Tracheophyta</taxon>
        <taxon>Spermatophyta</taxon>
        <taxon>Magnoliopsida</taxon>
        <taxon>eudicotyledons</taxon>
        <taxon>Gunneridae</taxon>
        <taxon>Pentapetalae</taxon>
        <taxon>rosids</taxon>
        <taxon>malvids</taxon>
        <taxon>Malvales</taxon>
        <taxon>Dipterocarpaceae</taxon>
        <taxon>Rubroshorea</taxon>
    </lineage>
</organism>
<proteinExistence type="predicted"/>
<comment type="caution">
    <text evidence="2">The sequence shown here is derived from an EMBL/GenBank/DDBJ whole genome shotgun (WGS) entry which is preliminary data.</text>
</comment>
<feature type="compositionally biased region" description="Polar residues" evidence="1">
    <location>
        <begin position="8"/>
        <end position="28"/>
    </location>
</feature>
<evidence type="ECO:0000256" key="1">
    <source>
        <dbReference type="SAM" id="MobiDB-lite"/>
    </source>
</evidence>